<accession>A0A4P6HEX7</accession>
<reference evidence="14 15" key="1">
    <citation type="submission" date="2018-02" db="EMBL/GenBank/DDBJ databases">
        <title>Genome sequence of Desulfovibrio carbinolicus DSM 3852.</title>
        <authorList>
            <person name="Wilbanks E."/>
            <person name="Skennerton C.T."/>
            <person name="Orphan V.J."/>
        </authorList>
    </citation>
    <scope>NUCLEOTIDE SEQUENCE [LARGE SCALE GENOMIC DNA]</scope>
    <source>
        <strain evidence="14 15">DSM 3852</strain>
    </source>
</reference>
<evidence type="ECO:0000256" key="9">
    <source>
        <dbReference type="ARBA" id="ARBA00023125"/>
    </source>
</evidence>
<dbReference type="Pfam" id="PF02768">
    <property type="entry name" value="DNA_pol3_beta_3"/>
    <property type="match status" value="1"/>
</dbReference>
<name>A0A4P6HEX7_9BACT</name>
<keyword evidence="9" id="KW-0238">DNA-binding</keyword>
<evidence type="ECO:0000256" key="2">
    <source>
        <dbReference type="ARBA" id="ARBA00010752"/>
    </source>
</evidence>
<dbReference type="GO" id="GO:0006271">
    <property type="term" value="P:DNA strand elongation involved in DNA replication"/>
    <property type="evidence" value="ECO:0007669"/>
    <property type="project" value="TreeGrafter"/>
</dbReference>
<keyword evidence="4" id="KW-0963">Cytoplasm</keyword>
<proteinExistence type="inferred from homology"/>
<dbReference type="Proteomes" id="UP000293296">
    <property type="component" value="Chromosome"/>
</dbReference>
<feature type="domain" description="DNA polymerase III beta sliding clamp N-terminal" evidence="12">
    <location>
        <begin position="1"/>
        <end position="112"/>
    </location>
</feature>
<dbReference type="PANTHER" id="PTHR30478:SF0">
    <property type="entry name" value="BETA SLIDING CLAMP"/>
    <property type="match status" value="1"/>
</dbReference>
<evidence type="ECO:0000256" key="3">
    <source>
        <dbReference type="ARBA" id="ARBA00021035"/>
    </source>
</evidence>
<evidence type="ECO:0000259" key="13">
    <source>
        <dbReference type="Pfam" id="PF02768"/>
    </source>
</evidence>
<dbReference type="InterPro" id="IPR022634">
    <property type="entry name" value="DNA_polIII_beta_N"/>
</dbReference>
<feature type="domain" description="DNA polymerase III beta sliding clamp C-terminal" evidence="13">
    <location>
        <begin position="272"/>
        <end position="383"/>
    </location>
</feature>
<evidence type="ECO:0000256" key="11">
    <source>
        <dbReference type="ARBA" id="ARBA00033276"/>
    </source>
</evidence>
<comment type="subcellular location">
    <subcellularLocation>
        <location evidence="1">Cytoplasm</location>
    </subcellularLocation>
</comment>
<dbReference type="NCBIfam" id="TIGR00663">
    <property type="entry name" value="dnan"/>
    <property type="match status" value="1"/>
</dbReference>
<evidence type="ECO:0000256" key="8">
    <source>
        <dbReference type="ARBA" id="ARBA00022932"/>
    </source>
</evidence>
<keyword evidence="15" id="KW-1185">Reference proteome</keyword>
<evidence type="ECO:0000256" key="7">
    <source>
        <dbReference type="ARBA" id="ARBA00022705"/>
    </source>
</evidence>
<dbReference type="GO" id="GO:0009360">
    <property type="term" value="C:DNA polymerase III complex"/>
    <property type="evidence" value="ECO:0007669"/>
    <property type="project" value="InterPro"/>
</dbReference>
<keyword evidence="8" id="KW-0239">DNA-directed DNA polymerase</keyword>
<keyword evidence="6" id="KW-0548">Nucleotidyltransferase</keyword>
<dbReference type="SMART" id="SM00480">
    <property type="entry name" value="POL3Bc"/>
    <property type="match status" value="1"/>
</dbReference>
<organism evidence="14 15">
    <name type="scientific">Solidesulfovibrio carbinolicus</name>
    <dbReference type="NCBI Taxonomy" id="296842"/>
    <lineage>
        <taxon>Bacteria</taxon>
        <taxon>Pseudomonadati</taxon>
        <taxon>Thermodesulfobacteriota</taxon>
        <taxon>Desulfovibrionia</taxon>
        <taxon>Desulfovibrionales</taxon>
        <taxon>Desulfovibrionaceae</taxon>
        <taxon>Solidesulfovibrio</taxon>
    </lineage>
</organism>
<evidence type="ECO:0000256" key="1">
    <source>
        <dbReference type="ARBA" id="ARBA00004496"/>
    </source>
</evidence>
<keyword evidence="7" id="KW-0235">DNA replication</keyword>
<dbReference type="InterPro" id="IPR001001">
    <property type="entry name" value="DNA_polIII_beta"/>
</dbReference>
<dbReference type="GO" id="GO:0008408">
    <property type="term" value="F:3'-5' exonuclease activity"/>
    <property type="evidence" value="ECO:0007669"/>
    <property type="project" value="InterPro"/>
</dbReference>
<comment type="similarity">
    <text evidence="2">Belongs to the beta sliding clamp family.</text>
</comment>
<dbReference type="Gene3D" id="3.70.10.10">
    <property type="match status" value="1"/>
</dbReference>
<evidence type="ECO:0000313" key="15">
    <source>
        <dbReference type="Proteomes" id="UP000293296"/>
    </source>
</evidence>
<dbReference type="EMBL" id="CP026538">
    <property type="protein sequence ID" value="QAZ65711.1"/>
    <property type="molecule type" value="Genomic_DNA"/>
</dbReference>
<evidence type="ECO:0000256" key="10">
    <source>
        <dbReference type="ARBA" id="ARBA00030988"/>
    </source>
</evidence>
<dbReference type="KEGG" id="dcb:C3Y92_00010"/>
<evidence type="ECO:0000256" key="6">
    <source>
        <dbReference type="ARBA" id="ARBA00022695"/>
    </source>
</evidence>
<evidence type="ECO:0000259" key="12">
    <source>
        <dbReference type="Pfam" id="PF00712"/>
    </source>
</evidence>
<sequence length="397" mass="43669">MQLTVFRNDIIDGLQKSSSIIPAKTGAAFLRTVWLEAAGSSLSILSTDSSLEFTGHYAAKVAKEGLCGVQGKSFFELVRKLPPGEISLTLDEASGNLLIKQGSRRYKLPVSDRNWFQPFAAFPNEGAVTWSGDFLQEIIERVAYCISDEDTMEAMACMYLRPVADSARIEVCGLNGHQFSLVGFLNDDIHAMLPPDGILIQKKYVSELKRWLTAEEVELAMGQKRLFFRTTKRDEAAPEGQGSVETFSLPLSFYQYPDYNAFVSKLATDGVSTLAIDRLECIDALERVAIFNTDNNRCASFLFDGPGELSLKSQGQEAGEATETLECVFTGDLDKVAFPTKDLTDILGHFESAKVSFTLTGAEGPCGIRGEDDADSLVIIMPMKIVEETYYSEEDIA</sequence>
<dbReference type="GO" id="GO:0005737">
    <property type="term" value="C:cytoplasm"/>
    <property type="evidence" value="ECO:0007669"/>
    <property type="project" value="UniProtKB-SubCell"/>
</dbReference>
<dbReference type="SUPFAM" id="SSF55979">
    <property type="entry name" value="DNA clamp"/>
    <property type="match status" value="3"/>
</dbReference>
<evidence type="ECO:0000313" key="14">
    <source>
        <dbReference type="EMBL" id="QAZ65711.1"/>
    </source>
</evidence>
<gene>
    <name evidence="14" type="ORF">C3Y92_00010</name>
</gene>
<keyword evidence="5" id="KW-0808">Transferase</keyword>
<dbReference type="OrthoDB" id="8421503at2"/>
<dbReference type="InterPro" id="IPR046938">
    <property type="entry name" value="DNA_clamp_sf"/>
</dbReference>
<dbReference type="Gene3D" id="3.10.150.10">
    <property type="entry name" value="DNA Polymerase III, subunit A, domain 2"/>
    <property type="match status" value="1"/>
</dbReference>
<dbReference type="GO" id="GO:0003887">
    <property type="term" value="F:DNA-directed DNA polymerase activity"/>
    <property type="evidence" value="ECO:0007669"/>
    <property type="project" value="UniProtKB-KW"/>
</dbReference>
<dbReference type="PANTHER" id="PTHR30478">
    <property type="entry name" value="DNA POLYMERASE III SUBUNIT BETA"/>
    <property type="match status" value="1"/>
</dbReference>
<dbReference type="RefSeq" id="WP_129348312.1">
    <property type="nucleotide sequence ID" value="NZ_CP026538.1"/>
</dbReference>
<dbReference type="Pfam" id="PF00712">
    <property type="entry name" value="DNA_pol3_beta"/>
    <property type="match status" value="1"/>
</dbReference>
<protein>
    <recommendedName>
        <fullName evidence="3">Beta sliding clamp</fullName>
    </recommendedName>
    <alternativeName>
        <fullName evidence="11">Beta-clamp processivity factor</fullName>
    </alternativeName>
    <alternativeName>
        <fullName evidence="10">DNA polymerase III beta sliding clamp subunit</fullName>
    </alternativeName>
</protein>
<dbReference type="InterPro" id="IPR022635">
    <property type="entry name" value="DNA_polIII_beta_C"/>
</dbReference>
<dbReference type="AlphaFoldDB" id="A0A4P6HEX7"/>
<dbReference type="GO" id="GO:0003677">
    <property type="term" value="F:DNA binding"/>
    <property type="evidence" value="ECO:0007669"/>
    <property type="project" value="UniProtKB-KW"/>
</dbReference>
<evidence type="ECO:0000256" key="5">
    <source>
        <dbReference type="ARBA" id="ARBA00022679"/>
    </source>
</evidence>
<evidence type="ECO:0000256" key="4">
    <source>
        <dbReference type="ARBA" id="ARBA00022490"/>
    </source>
</evidence>
<dbReference type="CDD" id="cd00140">
    <property type="entry name" value="beta_clamp"/>
    <property type="match status" value="1"/>
</dbReference>